<protein>
    <recommendedName>
        <fullName evidence="3">Metal-binding protein</fullName>
    </recommendedName>
</protein>
<dbReference type="Pfam" id="PF08901">
    <property type="entry name" value="DUF1847"/>
    <property type="match status" value="1"/>
</dbReference>
<evidence type="ECO:0000313" key="2">
    <source>
        <dbReference type="Proteomes" id="UP000752814"/>
    </source>
</evidence>
<sequence>MVDKTIFPKCDQCGDVGCKLRSPGKFPRCPTNVSEHTLEEIKNRYQDEDINKIMQAGAETERGTIKMIDGVPTPIRPRISEIMAFARSMGWNKLGVAFCLATRDEAIRLIRVLEANDFEVHSIICRAFSITKGDLGIPDKNCLSSPLETVCNPVYQAELLNEAETDLNIVVGLCVGHDMLFNKYSKAYTTTLMVKDRMTANNTVGPLYSPFFKGILEKK</sequence>
<evidence type="ECO:0000313" key="1">
    <source>
        <dbReference type="EMBL" id="TQS84109.1"/>
    </source>
</evidence>
<dbReference type="InterPro" id="IPR014997">
    <property type="entry name" value="DUF1847"/>
</dbReference>
<comment type="caution">
    <text evidence="1">The sequence shown here is derived from an EMBL/GenBank/DDBJ whole genome shotgun (WGS) entry which is preliminary data.</text>
</comment>
<dbReference type="Proteomes" id="UP000752814">
    <property type="component" value="Unassembled WGS sequence"/>
</dbReference>
<dbReference type="RefSeq" id="WP_400194957.1">
    <property type="nucleotide sequence ID" value="NZ_CAYAYE010000028.1"/>
</dbReference>
<name>A0A8J8PDU5_9ARCH</name>
<reference evidence="1" key="1">
    <citation type="submission" date="2016-03" db="EMBL/GenBank/DDBJ databases">
        <authorList>
            <person name="Borrel G."/>
            <person name="Mccann A."/>
            <person name="O'Toole P.W."/>
        </authorList>
    </citation>
    <scope>NUCLEOTIDE SEQUENCE</scope>
    <source>
        <strain evidence="1">183</strain>
    </source>
</reference>
<proteinExistence type="predicted"/>
<gene>
    <name evidence="1" type="ORF">A3207_07285</name>
</gene>
<accession>A0A8J8PDU5</accession>
<dbReference type="AlphaFoldDB" id="A0A8J8PDU5"/>
<organism evidence="1 2">
    <name type="scientific">Candidatus Methanomassiliicoccus intestinalis</name>
    <dbReference type="NCBI Taxonomy" id="1406512"/>
    <lineage>
        <taxon>Archaea</taxon>
        <taxon>Methanobacteriati</taxon>
        <taxon>Thermoplasmatota</taxon>
        <taxon>Thermoplasmata</taxon>
        <taxon>Methanomassiliicoccales</taxon>
        <taxon>Methanomassiliicoccaceae</taxon>
        <taxon>Methanomassiliicoccus</taxon>
    </lineage>
</organism>
<dbReference type="EMBL" id="LVVT01000007">
    <property type="protein sequence ID" value="TQS84109.1"/>
    <property type="molecule type" value="Genomic_DNA"/>
</dbReference>
<evidence type="ECO:0008006" key="3">
    <source>
        <dbReference type="Google" id="ProtNLM"/>
    </source>
</evidence>